<dbReference type="InterPro" id="IPR051162">
    <property type="entry name" value="T4SS_component"/>
</dbReference>
<protein>
    <submittedName>
        <fullName evidence="3">Type IV secretion system DNA-binding domain-containing protein</fullName>
    </submittedName>
</protein>
<comment type="caution">
    <text evidence="3">The sequence shown here is derived from an EMBL/GenBank/DDBJ whole genome shotgun (WGS) entry which is preliminary data.</text>
</comment>
<sequence>MSSFADNVLRVVLKQPGMKEKLSQDLIDYLYLLLTREQKQGYPVFYHKPRAITNEHVTVLANALVKIFERYGEFKFATINPDGLQIPFFTACGWTHEDVNERQAHIPVGFRERLQTEKEVLKNGLLPRGPLVLSTYAKFWGDLFIQSVGISFNEDIKSSHIQIIGATKAGKTTLLQQLIAEDVRSGASVIVMDSSMDFINKLKYSAIIPPEKLRIIDPRDSVYHPIALNMFDTGHDDLSKLKKDERLSYMTNLIGMLTFLFKSIMGEDLSGHQDGFLKYCCQLMLRVPEATVLTLIDLLENGTEKYQKHINKMSEVAQSFFKIAFPDGTRIKDELGVTRRAIHRRLLWLLDNDVFRNFFTSPQNKFDLSEIMDNGEVLLISTDRPLLDRAGSEFMGRFFISLLDQATMRRLSPSNTQRNPVRVYIDEAGDYFKNESQVLVDLMDKARKCNVGLTVTSHGKDQLDSHVFSAIRRSSHVRIVGTPDPAEIHTLKRELKIDYIPEEPGAFAVNVRGHGAGFIVRSKLGVIESEGKRSEREMTNVIRENRARYSVNAKSSPSPKKKAEIMPKSDKPKVDPHDPLAPLD</sequence>
<evidence type="ECO:0000313" key="3">
    <source>
        <dbReference type="EMBL" id="MEJ8568813.1"/>
    </source>
</evidence>
<feature type="region of interest" description="Disordered" evidence="1">
    <location>
        <begin position="541"/>
        <end position="584"/>
    </location>
</feature>
<evidence type="ECO:0000256" key="1">
    <source>
        <dbReference type="SAM" id="MobiDB-lite"/>
    </source>
</evidence>
<evidence type="ECO:0000313" key="4">
    <source>
        <dbReference type="Proteomes" id="UP001359886"/>
    </source>
</evidence>
<gene>
    <name evidence="3" type="ORF">V3330_14360</name>
</gene>
<dbReference type="SUPFAM" id="SSF52540">
    <property type="entry name" value="P-loop containing nucleoside triphosphate hydrolases"/>
    <property type="match status" value="1"/>
</dbReference>
<dbReference type="InterPro" id="IPR027417">
    <property type="entry name" value="P-loop_NTPase"/>
</dbReference>
<evidence type="ECO:0000259" key="2">
    <source>
        <dbReference type="Pfam" id="PF10412"/>
    </source>
</evidence>
<dbReference type="EMBL" id="JAZHOG010000010">
    <property type="protein sequence ID" value="MEJ8568813.1"/>
    <property type="molecule type" value="Genomic_DNA"/>
</dbReference>
<name>A0AAW9RIY4_9GAMM</name>
<dbReference type="Pfam" id="PF10412">
    <property type="entry name" value="TrwB_AAD_bind"/>
    <property type="match status" value="1"/>
</dbReference>
<keyword evidence="3" id="KW-0238">DNA-binding</keyword>
<dbReference type="PANTHER" id="PTHR30121">
    <property type="entry name" value="UNCHARACTERIZED PROTEIN YJGR-RELATED"/>
    <property type="match status" value="1"/>
</dbReference>
<feature type="domain" description="Type IV secretion system coupling protein TraD DNA-binding" evidence="2">
    <location>
        <begin position="149"/>
        <end position="202"/>
    </location>
</feature>
<dbReference type="GO" id="GO:0003677">
    <property type="term" value="F:DNA binding"/>
    <property type="evidence" value="ECO:0007669"/>
    <property type="project" value="UniProtKB-KW"/>
</dbReference>
<proteinExistence type="predicted"/>
<keyword evidence="4" id="KW-1185">Reference proteome</keyword>
<dbReference type="InterPro" id="IPR019476">
    <property type="entry name" value="T4SS_TraD_DNA-bd"/>
</dbReference>
<dbReference type="Gene3D" id="3.40.50.300">
    <property type="entry name" value="P-loop containing nucleotide triphosphate hydrolases"/>
    <property type="match status" value="2"/>
</dbReference>
<feature type="compositionally biased region" description="Basic and acidic residues" evidence="1">
    <location>
        <begin position="561"/>
        <end position="578"/>
    </location>
</feature>
<dbReference type="PANTHER" id="PTHR30121:SF6">
    <property type="entry name" value="SLR6007 PROTEIN"/>
    <property type="match status" value="1"/>
</dbReference>
<dbReference type="AlphaFoldDB" id="A0AAW9RIY4"/>
<dbReference type="Proteomes" id="UP001359886">
    <property type="component" value="Unassembled WGS sequence"/>
</dbReference>
<accession>A0AAW9RIY4</accession>
<reference evidence="3 4" key="1">
    <citation type="submission" date="2024-02" db="EMBL/GenBank/DDBJ databases">
        <title>A novel Wenzhouxiangellaceae bacterium, isolated from coastal sediments.</title>
        <authorList>
            <person name="Du Z.-J."/>
            <person name="Ye Y.-Q."/>
            <person name="Zhang X.-Y."/>
        </authorList>
    </citation>
    <scope>NUCLEOTIDE SEQUENCE [LARGE SCALE GENOMIC DNA]</scope>
    <source>
        <strain evidence="3 4">CH-27</strain>
    </source>
</reference>
<organism evidence="3 4">
    <name type="scientific">Elongatibacter sediminis</name>
    <dbReference type="NCBI Taxonomy" id="3119006"/>
    <lineage>
        <taxon>Bacteria</taxon>
        <taxon>Pseudomonadati</taxon>
        <taxon>Pseudomonadota</taxon>
        <taxon>Gammaproteobacteria</taxon>
        <taxon>Chromatiales</taxon>
        <taxon>Wenzhouxiangellaceae</taxon>
        <taxon>Elongatibacter</taxon>
    </lineage>
</organism>